<evidence type="ECO:0000313" key="2">
    <source>
        <dbReference type="Proteomes" id="UP001224674"/>
    </source>
</evidence>
<dbReference type="AlphaFoldDB" id="A0AAJ6AID5"/>
<organism evidence="1 2">
    <name type="scientific">Auritidibacter ignavus</name>
    <dbReference type="NCBI Taxonomy" id="678932"/>
    <lineage>
        <taxon>Bacteria</taxon>
        <taxon>Bacillati</taxon>
        <taxon>Actinomycetota</taxon>
        <taxon>Actinomycetes</taxon>
        <taxon>Micrococcales</taxon>
        <taxon>Micrococcaceae</taxon>
        <taxon>Auritidibacter</taxon>
    </lineage>
</organism>
<gene>
    <name evidence="1" type="ORF">QDX21_00105</name>
</gene>
<accession>A0AAJ6AID5</accession>
<reference evidence="1 2" key="1">
    <citation type="submission" date="2023-03" db="EMBL/GenBank/DDBJ databases">
        <title>Complete genome sequences of several Auritidibacter ignavus strains isolated from ear infections.</title>
        <authorList>
            <person name="Baehr T."/>
            <person name="Baumhoegger A.M."/>
        </authorList>
    </citation>
    <scope>NUCLEOTIDE SEQUENCE [LARGE SCALE GENOMIC DNA]</scope>
    <source>
        <strain evidence="1 2">BABAE-6</strain>
    </source>
</reference>
<dbReference type="InterPro" id="IPR021456">
    <property type="entry name" value="DUF3107"/>
</dbReference>
<dbReference type="Proteomes" id="UP001224674">
    <property type="component" value="Chromosome"/>
</dbReference>
<dbReference type="GeneID" id="83694448"/>
<sequence>MEIRIGVQHVTREIVFKTDLPAEKVVEQVQTAIKDGGMVQIDDIKGRTILVPGNVVGYVEVGDTTSGPVGFVAS</sequence>
<dbReference type="RefSeq" id="WP_110098562.1">
    <property type="nucleotide sequence ID" value="NZ_CP122561.1"/>
</dbReference>
<dbReference type="Pfam" id="PF11305">
    <property type="entry name" value="DUF3107"/>
    <property type="match status" value="1"/>
</dbReference>
<name>A0AAJ6AID5_9MICC</name>
<proteinExistence type="predicted"/>
<evidence type="ECO:0000313" key="1">
    <source>
        <dbReference type="EMBL" id="WGH93262.1"/>
    </source>
</evidence>
<protein>
    <submittedName>
        <fullName evidence="1">DUF3107 domain-containing protein</fullName>
    </submittedName>
</protein>
<keyword evidence="2" id="KW-1185">Reference proteome</keyword>
<dbReference type="EMBL" id="CP122566">
    <property type="protein sequence ID" value="WGH93262.1"/>
    <property type="molecule type" value="Genomic_DNA"/>
</dbReference>